<keyword evidence="2" id="KW-1185">Reference proteome</keyword>
<dbReference type="AlphaFoldDB" id="A0A8K0SSI1"/>
<dbReference type="InterPro" id="IPR024079">
    <property type="entry name" value="MetalloPept_cat_dom_sf"/>
</dbReference>
<dbReference type="EMBL" id="JAGPNK010000004">
    <property type="protein sequence ID" value="KAH7323169.1"/>
    <property type="molecule type" value="Genomic_DNA"/>
</dbReference>
<organism evidence="1 2">
    <name type="scientific">Stachybotrys elegans</name>
    <dbReference type="NCBI Taxonomy" id="80388"/>
    <lineage>
        <taxon>Eukaryota</taxon>
        <taxon>Fungi</taxon>
        <taxon>Dikarya</taxon>
        <taxon>Ascomycota</taxon>
        <taxon>Pezizomycotina</taxon>
        <taxon>Sordariomycetes</taxon>
        <taxon>Hypocreomycetidae</taxon>
        <taxon>Hypocreales</taxon>
        <taxon>Stachybotryaceae</taxon>
        <taxon>Stachybotrys</taxon>
    </lineage>
</organism>
<sequence length="295" mass="32377">MHASTVARGLTCLLPALSQNPHDPYSLMTRQELPVPDKNLDVVFPQEEGNYLLDEDGLSTLPSAASTVVRWEEGLIPQACAEISQDPTSVGDNCSLEKVEVYNVTYADCSEEPWVFCRCPDAADNLQDVVTHFGQIPVLARDFVRHVVLGADFTTPEGIVPGAIAIIEDGDIVMYGENSNIVLFLHETGHLIDQRYQPEGSDRSYAENEEFRNIADNDTCVVDEYAKNSYSELYAQVLPVLAYEWNIGAINELEGVADDTCMSGVKEAITGQVAPYLVHQAENAALAPPVLLWSD</sequence>
<dbReference type="Proteomes" id="UP000813444">
    <property type="component" value="Unassembled WGS sequence"/>
</dbReference>
<name>A0A8K0SSI1_9HYPO</name>
<evidence type="ECO:0000313" key="2">
    <source>
        <dbReference type="Proteomes" id="UP000813444"/>
    </source>
</evidence>
<accession>A0A8K0SSI1</accession>
<reference evidence="1" key="1">
    <citation type="journal article" date="2021" name="Nat. Commun.">
        <title>Genetic determinants of endophytism in the Arabidopsis root mycobiome.</title>
        <authorList>
            <person name="Mesny F."/>
            <person name="Miyauchi S."/>
            <person name="Thiergart T."/>
            <person name="Pickel B."/>
            <person name="Atanasova L."/>
            <person name="Karlsson M."/>
            <person name="Huettel B."/>
            <person name="Barry K.W."/>
            <person name="Haridas S."/>
            <person name="Chen C."/>
            <person name="Bauer D."/>
            <person name="Andreopoulos W."/>
            <person name="Pangilinan J."/>
            <person name="LaButti K."/>
            <person name="Riley R."/>
            <person name="Lipzen A."/>
            <person name="Clum A."/>
            <person name="Drula E."/>
            <person name="Henrissat B."/>
            <person name="Kohler A."/>
            <person name="Grigoriev I.V."/>
            <person name="Martin F.M."/>
            <person name="Hacquard S."/>
        </authorList>
    </citation>
    <scope>NUCLEOTIDE SEQUENCE</scope>
    <source>
        <strain evidence="1">MPI-CAGE-CH-0235</strain>
    </source>
</reference>
<dbReference type="Gene3D" id="3.40.390.10">
    <property type="entry name" value="Collagenase (Catalytic Domain)"/>
    <property type="match status" value="1"/>
</dbReference>
<evidence type="ECO:0000313" key="1">
    <source>
        <dbReference type="EMBL" id="KAH7323169.1"/>
    </source>
</evidence>
<gene>
    <name evidence="1" type="ORF">B0I35DRAFT_477053</name>
</gene>
<dbReference type="OrthoDB" id="2142213at2759"/>
<comment type="caution">
    <text evidence="1">The sequence shown here is derived from an EMBL/GenBank/DDBJ whole genome shotgun (WGS) entry which is preliminary data.</text>
</comment>
<proteinExistence type="predicted"/>
<dbReference type="GO" id="GO:0008237">
    <property type="term" value="F:metallopeptidase activity"/>
    <property type="evidence" value="ECO:0007669"/>
    <property type="project" value="InterPro"/>
</dbReference>
<protein>
    <submittedName>
        <fullName evidence="1">Uncharacterized protein</fullName>
    </submittedName>
</protein>